<reference evidence="2" key="1">
    <citation type="submission" date="2017-02" db="UniProtKB">
        <authorList>
            <consortium name="WormBaseParasite"/>
        </authorList>
    </citation>
    <scope>IDENTIFICATION</scope>
</reference>
<keyword evidence="1" id="KW-1185">Reference proteome</keyword>
<protein>
    <submittedName>
        <fullName evidence="2">Uncharacterized protein</fullName>
    </submittedName>
</protein>
<sequence length="121" mass="13720">MLSNNSTFIEKIYEKFTTESDVEVTTIQTANNHDIYRHSGETILDDFDENIMANMKKKSESLFRDFEKRLLNLLDANVNEKDDDSKSIDLLELQSKLVKKTVNSKGIGAVVSLDGSDNDVE</sequence>
<proteinExistence type="predicted"/>
<dbReference type="AlphaFoldDB" id="A0A0M3HKT8"/>
<evidence type="ECO:0000313" key="1">
    <source>
        <dbReference type="Proteomes" id="UP000036681"/>
    </source>
</evidence>
<evidence type="ECO:0000313" key="2">
    <source>
        <dbReference type="WBParaSite" id="ALUE_0000213301-mRNA-1"/>
    </source>
</evidence>
<dbReference type="WBParaSite" id="ALUE_0000213301-mRNA-1">
    <property type="protein sequence ID" value="ALUE_0000213301-mRNA-1"/>
    <property type="gene ID" value="ALUE_0000213301"/>
</dbReference>
<accession>A0A0M3HKT8</accession>
<organism evidence="1 2">
    <name type="scientific">Ascaris lumbricoides</name>
    <name type="common">Giant roundworm</name>
    <dbReference type="NCBI Taxonomy" id="6252"/>
    <lineage>
        <taxon>Eukaryota</taxon>
        <taxon>Metazoa</taxon>
        <taxon>Ecdysozoa</taxon>
        <taxon>Nematoda</taxon>
        <taxon>Chromadorea</taxon>
        <taxon>Rhabditida</taxon>
        <taxon>Spirurina</taxon>
        <taxon>Ascaridomorpha</taxon>
        <taxon>Ascaridoidea</taxon>
        <taxon>Ascarididae</taxon>
        <taxon>Ascaris</taxon>
    </lineage>
</organism>
<name>A0A0M3HKT8_ASCLU</name>
<dbReference type="Proteomes" id="UP000036681">
    <property type="component" value="Unplaced"/>
</dbReference>